<organism evidence="1 2">
    <name type="scientific">Smallanthus sonchifolius</name>
    <dbReference type="NCBI Taxonomy" id="185202"/>
    <lineage>
        <taxon>Eukaryota</taxon>
        <taxon>Viridiplantae</taxon>
        <taxon>Streptophyta</taxon>
        <taxon>Embryophyta</taxon>
        <taxon>Tracheophyta</taxon>
        <taxon>Spermatophyta</taxon>
        <taxon>Magnoliopsida</taxon>
        <taxon>eudicotyledons</taxon>
        <taxon>Gunneridae</taxon>
        <taxon>Pentapetalae</taxon>
        <taxon>asterids</taxon>
        <taxon>campanulids</taxon>
        <taxon>Asterales</taxon>
        <taxon>Asteraceae</taxon>
        <taxon>Asteroideae</taxon>
        <taxon>Heliantheae alliance</taxon>
        <taxon>Millerieae</taxon>
        <taxon>Smallanthus</taxon>
    </lineage>
</organism>
<protein>
    <submittedName>
        <fullName evidence="1">Uncharacterized protein</fullName>
    </submittedName>
</protein>
<accession>A0ACB9J236</accession>
<reference evidence="1 2" key="2">
    <citation type="journal article" date="2022" name="Mol. Ecol. Resour.">
        <title>The genomes of chicory, endive, great burdock and yacon provide insights into Asteraceae paleo-polyploidization history and plant inulin production.</title>
        <authorList>
            <person name="Fan W."/>
            <person name="Wang S."/>
            <person name="Wang H."/>
            <person name="Wang A."/>
            <person name="Jiang F."/>
            <person name="Liu H."/>
            <person name="Zhao H."/>
            <person name="Xu D."/>
            <person name="Zhang Y."/>
        </authorList>
    </citation>
    <scope>NUCLEOTIDE SEQUENCE [LARGE SCALE GENOMIC DNA]</scope>
    <source>
        <strain evidence="2">cv. Yunnan</strain>
        <tissue evidence="1">Leaves</tissue>
    </source>
</reference>
<gene>
    <name evidence="1" type="ORF">L1987_18742</name>
</gene>
<dbReference type="Proteomes" id="UP001056120">
    <property type="component" value="Linkage Group LG06"/>
</dbReference>
<reference evidence="2" key="1">
    <citation type="journal article" date="2022" name="Mol. Ecol. Resour.">
        <title>The genomes of chicory, endive, great burdock and yacon provide insights into Asteraceae palaeo-polyploidization history and plant inulin production.</title>
        <authorList>
            <person name="Fan W."/>
            <person name="Wang S."/>
            <person name="Wang H."/>
            <person name="Wang A."/>
            <person name="Jiang F."/>
            <person name="Liu H."/>
            <person name="Zhao H."/>
            <person name="Xu D."/>
            <person name="Zhang Y."/>
        </authorList>
    </citation>
    <scope>NUCLEOTIDE SEQUENCE [LARGE SCALE GENOMIC DNA]</scope>
    <source>
        <strain evidence="2">cv. Yunnan</strain>
    </source>
</reference>
<keyword evidence="2" id="KW-1185">Reference proteome</keyword>
<evidence type="ECO:0000313" key="2">
    <source>
        <dbReference type="Proteomes" id="UP001056120"/>
    </source>
</evidence>
<comment type="caution">
    <text evidence="1">The sequence shown here is derived from an EMBL/GenBank/DDBJ whole genome shotgun (WGS) entry which is preliminary data.</text>
</comment>
<sequence>MATCSRQYSQWLSDKDKFSAEDLFSGKPSSRHKNSSQMSSQQQNLNNINAALNLDSKDEEEQTIAPKDADLYTYEDLLVEQNEKALTSLTMALSPKIAHGFMECTSAKQLWDALIQMHERKENMRESRKDMLRQRFNIFNHILEEYLETQIYAPRATRGGKANPSLYARESRNRPTILSLAIVKPSGDLSIEFFSIVDETERNTLGSLRVLHLRIPVPLHIPSPIEPEFVSSVSPLFSVQFMQHTCLQGSPDFEAYSEPERELRERSRKFRSRLSELVEKKVRIPIPIADMGDANPPAMRTVHQRACDGFTGARSSITRPALSKLILGRFHLM</sequence>
<dbReference type="EMBL" id="CM042023">
    <property type="protein sequence ID" value="KAI3814003.1"/>
    <property type="molecule type" value="Genomic_DNA"/>
</dbReference>
<name>A0ACB9J236_9ASTR</name>
<evidence type="ECO:0000313" key="1">
    <source>
        <dbReference type="EMBL" id="KAI3814003.1"/>
    </source>
</evidence>
<proteinExistence type="predicted"/>